<reference evidence="2 3" key="1">
    <citation type="journal article" date="2010" name="J. Bacteriol.">
        <title>Complete genome sequence of "Candidatus Puniceispirillum marinum" IMCC1322, a representative of the SAR116 clade in the Alphaproteobacteria.</title>
        <authorList>
            <person name="Oh H.M."/>
            <person name="Kwon K.K."/>
            <person name="Kang I."/>
            <person name="Kang S.G."/>
            <person name="Lee J.H."/>
            <person name="Kim S.J."/>
            <person name="Cho J.C."/>
        </authorList>
    </citation>
    <scope>NUCLEOTIDE SEQUENCE [LARGE SCALE GENOMIC DNA]</scope>
    <source>
        <strain evidence="2 3">IMCC1322</strain>
    </source>
</reference>
<dbReference type="KEGG" id="apb:SAR116_1765"/>
<name>D5BMG5_PUNMI</name>
<sequence length="829" mass="91168">MKKDIHSAVSEPVDAEVENRTFTRREFLEGSSVALSAVILSQAGWLGQATDAKALENILYETEASLYFRDRLPDYQTPFTNSSASLSSLFDWNFPALIKSATGDGFFGTEGMPSNFSSHTTVPEKYNNLPVAIIGAGASGLVVGYELMKLGLEPHFYEMQTQTSATGQMYSRPNGRAYSWDFGGNGVKAGAAAGWYTNDTLTPNSVKPSYNRNVHSYGRRIAELGAMRFPATHLTLRTYTDTIFASDYYYGDSGISGSWVPFRDPGLYHGTNPPMTDRGGVTRPGGNDTIIFDTAYYTKGIFKNRKSANPPHPGGYSEFDRVRSGTTLANSNAAVLNLSQKYFDLLFGDLDPSKPYQGVLTTILQLYSEYTKDQSPANAKAIADEWTRLIDTYDSKSLGEVLQEAGWDSLPAYEDEWGDLNLSLAEMFGEIGTGTGPFAMFYYSSFMELLRIALQAADSNQDYFRGGVAYMLQPFLTNFTKTKLSGGALTCLWNETKGSVVVDKVVSVKKQATGGVLITTQDSSGVTTDRSYAAAVVTASPAAIRAMDMFPEPDQFLPSRTVSYFKRIRINNNSKIAINFPNIKGESSSAAFWMRRIDDNDTNPNNDLIVTTLTDKTIRQIYTFDNYHWATSYNDTTIGDLSKSGTLMLNYGWDYNAQSWTASDTDTAVRKAWNQMKSIYGFGTQYDNYLNWAIENEQTAFVVWEKIDGFNAAWRMAQPGRGTAYGDLKGKTYARLSELQTAQIFGMTSYNPETSQYTGLFIAGEATASPGLSGWIEGSLQTGLQAVAGIVKYLNEANPSVLAPKKPVTGKNFALQAHPGITPVSRENA</sequence>
<dbReference type="Gene3D" id="3.90.660.10">
    <property type="match status" value="1"/>
</dbReference>
<dbReference type="InterPro" id="IPR006311">
    <property type="entry name" value="TAT_signal"/>
</dbReference>
<dbReference type="PROSITE" id="PS51318">
    <property type="entry name" value="TAT"/>
    <property type="match status" value="1"/>
</dbReference>
<dbReference type="Gene3D" id="3.50.50.60">
    <property type="entry name" value="FAD/NAD(P)-binding domain"/>
    <property type="match status" value="2"/>
</dbReference>
<dbReference type="Pfam" id="PF01593">
    <property type="entry name" value="Amino_oxidase"/>
    <property type="match status" value="1"/>
</dbReference>
<dbReference type="HOGENOM" id="CLU_341905_0_0_5"/>
<dbReference type="GO" id="GO:0016491">
    <property type="term" value="F:oxidoreductase activity"/>
    <property type="evidence" value="ECO:0007669"/>
    <property type="project" value="InterPro"/>
</dbReference>
<protein>
    <submittedName>
        <fullName evidence="2">Amino oxidase</fullName>
    </submittedName>
</protein>
<keyword evidence="3" id="KW-1185">Reference proteome</keyword>
<dbReference type="STRING" id="488538.SAR116_1765"/>
<dbReference type="Gene3D" id="1.10.405.40">
    <property type="match status" value="1"/>
</dbReference>
<dbReference type="EMBL" id="CP001751">
    <property type="protein sequence ID" value="ADE40008.1"/>
    <property type="molecule type" value="Genomic_DNA"/>
</dbReference>
<dbReference type="RefSeq" id="WP_013046635.1">
    <property type="nucleotide sequence ID" value="NC_014010.1"/>
</dbReference>
<gene>
    <name evidence="2" type="ordered locus">SAR116_1765</name>
</gene>
<organism evidence="2 3">
    <name type="scientific">Puniceispirillum marinum (strain IMCC1322)</name>
    <dbReference type="NCBI Taxonomy" id="488538"/>
    <lineage>
        <taxon>Bacteria</taxon>
        <taxon>Pseudomonadati</taxon>
        <taxon>Pseudomonadota</taxon>
        <taxon>Alphaproteobacteria</taxon>
        <taxon>Candidatus Puniceispirillales</taxon>
        <taxon>Candidatus Puniceispirillaceae</taxon>
        <taxon>Candidatus Puniceispirillum</taxon>
    </lineage>
</organism>
<proteinExistence type="predicted"/>
<dbReference type="eggNOG" id="COG1231">
    <property type="taxonomic scope" value="Bacteria"/>
</dbReference>
<dbReference type="eggNOG" id="COG0665">
    <property type="taxonomic scope" value="Bacteria"/>
</dbReference>
<dbReference type="SUPFAM" id="SSF51905">
    <property type="entry name" value="FAD/NAD(P)-binding domain"/>
    <property type="match status" value="1"/>
</dbReference>
<evidence type="ECO:0000313" key="3">
    <source>
        <dbReference type="Proteomes" id="UP000007460"/>
    </source>
</evidence>
<dbReference type="InterPro" id="IPR002937">
    <property type="entry name" value="Amino_oxidase"/>
</dbReference>
<dbReference type="InterPro" id="IPR036188">
    <property type="entry name" value="FAD/NAD-bd_sf"/>
</dbReference>
<dbReference type="Proteomes" id="UP000007460">
    <property type="component" value="Chromosome"/>
</dbReference>
<evidence type="ECO:0000259" key="1">
    <source>
        <dbReference type="Pfam" id="PF01593"/>
    </source>
</evidence>
<evidence type="ECO:0000313" key="2">
    <source>
        <dbReference type="EMBL" id="ADE40008.1"/>
    </source>
</evidence>
<accession>D5BMG5</accession>
<dbReference type="AlphaFoldDB" id="D5BMG5"/>
<feature type="domain" description="Amine oxidase" evidence="1">
    <location>
        <begin position="440"/>
        <end position="790"/>
    </location>
</feature>